<sequence length="101" mass="11330">MEHTQNDIAKIIKIIGYAIFLIGVIIGSVVMIDHALTGLLIILQAFITGMLFIGFAEVIRLLHTMNEKISHSIGEQDPTNESNQPLRSWVSEVKKENEKED</sequence>
<proteinExistence type="predicted"/>
<keyword evidence="2" id="KW-0472">Membrane</keyword>
<evidence type="ECO:0000256" key="1">
    <source>
        <dbReference type="SAM" id="MobiDB-lite"/>
    </source>
</evidence>
<dbReference type="EMBL" id="BAAACZ010000003">
    <property type="protein sequence ID" value="GAA0451276.1"/>
    <property type="molecule type" value="Genomic_DNA"/>
</dbReference>
<dbReference type="RefSeq" id="WP_343781224.1">
    <property type="nucleotide sequence ID" value="NZ_BAAACZ010000003.1"/>
</dbReference>
<keyword evidence="2" id="KW-0812">Transmembrane</keyword>
<evidence type="ECO:0000313" key="4">
    <source>
        <dbReference type="Proteomes" id="UP001500740"/>
    </source>
</evidence>
<keyword evidence="2" id="KW-1133">Transmembrane helix</keyword>
<dbReference type="Proteomes" id="UP001500740">
    <property type="component" value="Unassembled WGS sequence"/>
</dbReference>
<feature type="region of interest" description="Disordered" evidence="1">
    <location>
        <begin position="72"/>
        <end position="101"/>
    </location>
</feature>
<feature type="compositionally biased region" description="Polar residues" evidence="1">
    <location>
        <begin position="77"/>
        <end position="86"/>
    </location>
</feature>
<organism evidence="3 4">
    <name type="scientific">Alkalibacillus silvisoli</name>
    <dbReference type="NCBI Taxonomy" id="392823"/>
    <lineage>
        <taxon>Bacteria</taxon>
        <taxon>Bacillati</taxon>
        <taxon>Bacillota</taxon>
        <taxon>Bacilli</taxon>
        <taxon>Bacillales</taxon>
        <taxon>Bacillaceae</taxon>
        <taxon>Alkalibacillus</taxon>
    </lineage>
</organism>
<gene>
    <name evidence="3" type="ORF">GCM10008935_02250</name>
</gene>
<reference evidence="3 4" key="1">
    <citation type="journal article" date="2019" name="Int. J. Syst. Evol. Microbiol.">
        <title>The Global Catalogue of Microorganisms (GCM) 10K type strain sequencing project: providing services to taxonomists for standard genome sequencing and annotation.</title>
        <authorList>
            <consortium name="The Broad Institute Genomics Platform"/>
            <consortium name="The Broad Institute Genome Sequencing Center for Infectious Disease"/>
            <person name="Wu L."/>
            <person name="Ma J."/>
        </authorList>
    </citation>
    <scope>NUCLEOTIDE SEQUENCE [LARGE SCALE GENOMIC DNA]</scope>
    <source>
        <strain evidence="3 4">JCM 14193</strain>
    </source>
</reference>
<evidence type="ECO:0000256" key="2">
    <source>
        <dbReference type="SAM" id="Phobius"/>
    </source>
</evidence>
<comment type="caution">
    <text evidence="3">The sequence shown here is derived from an EMBL/GenBank/DDBJ whole genome shotgun (WGS) entry which is preliminary data.</text>
</comment>
<feature type="compositionally biased region" description="Basic and acidic residues" evidence="1">
    <location>
        <begin position="92"/>
        <end position="101"/>
    </location>
</feature>
<protein>
    <submittedName>
        <fullName evidence="3">Uncharacterized protein</fullName>
    </submittedName>
</protein>
<evidence type="ECO:0000313" key="3">
    <source>
        <dbReference type="EMBL" id="GAA0451276.1"/>
    </source>
</evidence>
<accession>A0ABN0ZLI9</accession>
<feature type="transmembrane region" description="Helical" evidence="2">
    <location>
        <begin position="38"/>
        <end position="62"/>
    </location>
</feature>
<feature type="transmembrane region" description="Helical" evidence="2">
    <location>
        <begin position="12"/>
        <end position="32"/>
    </location>
</feature>
<name>A0ABN0ZLI9_9BACI</name>
<keyword evidence="4" id="KW-1185">Reference proteome</keyword>